<protein>
    <submittedName>
        <fullName evidence="1">Uncharacterized protein</fullName>
    </submittedName>
</protein>
<dbReference type="AlphaFoldDB" id="A0A154PCF5"/>
<dbReference type="Proteomes" id="UP000076502">
    <property type="component" value="Unassembled WGS sequence"/>
</dbReference>
<organism evidence="1 2">
    <name type="scientific">Dufourea novaeangliae</name>
    <name type="common">Sweat bee</name>
    <dbReference type="NCBI Taxonomy" id="178035"/>
    <lineage>
        <taxon>Eukaryota</taxon>
        <taxon>Metazoa</taxon>
        <taxon>Ecdysozoa</taxon>
        <taxon>Arthropoda</taxon>
        <taxon>Hexapoda</taxon>
        <taxon>Insecta</taxon>
        <taxon>Pterygota</taxon>
        <taxon>Neoptera</taxon>
        <taxon>Endopterygota</taxon>
        <taxon>Hymenoptera</taxon>
        <taxon>Apocrita</taxon>
        <taxon>Aculeata</taxon>
        <taxon>Apoidea</taxon>
        <taxon>Anthophila</taxon>
        <taxon>Halictidae</taxon>
        <taxon>Rophitinae</taxon>
        <taxon>Dufourea</taxon>
    </lineage>
</organism>
<proteinExistence type="predicted"/>
<sequence>MEKNRSTPMFTRIPMNVKTSVNNTMYAVSRISFVEQDLYKYKAVYSIDRVSV</sequence>
<keyword evidence="2" id="KW-1185">Reference proteome</keyword>
<gene>
    <name evidence="1" type="ORF">WN55_11558</name>
</gene>
<reference evidence="1 2" key="1">
    <citation type="submission" date="2015-07" db="EMBL/GenBank/DDBJ databases">
        <title>The genome of Dufourea novaeangliae.</title>
        <authorList>
            <person name="Pan H."/>
            <person name="Kapheim K."/>
        </authorList>
    </citation>
    <scope>NUCLEOTIDE SEQUENCE [LARGE SCALE GENOMIC DNA]</scope>
    <source>
        <strain evidence="1">0120121106</strain>
        <tissue evidence="1">Whole body</tissue>
    </source>
</reference>
<accession>A0A154PCF5</accession>
<name>A0A154PCF5_DUFNO</name>
<evidence type="ECO:0000313" key="1">
    <source>
        <dbReference type="EMBL" id="KZC09094.1"/>
    </source>
</evidence>
<dbReference type="EMBL" id="KQ434864">
    <property type="protein sequence ID" value="KZC09094.1"/>
    <property type="molecule type" value="Genomic_DNA"/>
</dbReference>
<evidence type="ECO:0000313" key="2">
    <source>
        <dbReference type="Proteomes" id="UP000076502"/>
    </source>
</evidence>